<proteinExistence type="predicted"/>
<comment type="caution">
    <text evidence="2">The sequence shown here is derived from an EMBL/GenBank/DDBJ whole genome shotgun (WGS) entry which is preliminary data.</text>
</comment>
<protein>
    <submittedName>
        <fullName evidence="2">Uncharacterized protein</fullName>
    </submittedName>
</protein>
<feature type="compositionally biased region" description="Polar residues" evidence="1">
    <location>
        <begin position="21"/>
        <end position="30"/>
    </location>
</feature>
<sequence length="96" mass="11127">MRHPRKNIKKKRPASEDVSRSFLSCEQTSPSGKVSLTKIDIHFVNVYHRPGNRVAEMALKRGSRHRNDDYPAKKLLPFAVRKLMQNVSDVKYSETF</sequence>
<organism evidence="2 3">
    <name type="scientific">Rahnella perminowiae</name>
    <dbReference type="NCBI Taxonomy" id="2816244"/>
    <lineage>
        <taxon>Bacteria</taxon>
        <taxon>Pseudomonadati</taxon>
        <taxon>Pseudomonadota</taxon>
        <taxon>Gammaproteobacteria</taxon>
        <taxon>Enterobacterales</taxon>
        <taxon>Yersiniaceae</taxon>
        <taxon>Rahnella</taxon>
    </lineage>
</organism>
<name>A0ABS6L0C7_9GAMM</name>
<feature type="region of interest" description="Disordered" evidence="1">
    <location>
        <begin position="1"/>
        <end position="30"/>
    </location>
</feature>
<dbReference type="Proteomes" id="UP000699865">
    <property type="component" value="Unassembled WGS sequence"/>
</dbReference>
<reference evidence="2 3" key="1">
    <citation type="submission" date="2021-03" db="EMBL/GenBank/DDBJ databases">
        <title>Five novel Rahnella species.</title>
        <authorList>
            <person name="Brady C."/>
            <person name="Asselin J."/>
            <person name="Beer S."/>
            <person name="Bruberg M.B."/>
            <person name="Crampton B."/>
            <person name="Venter S."/>
            <person name="Arnold D."/>
            <person name="Denman S."/>
        </authorList>
    </citation>
    <scope>NUCLEOTIDE SEQUENCE [LARGE SCALE GENOMIC DNA]</scope>
    <source>
        <strain evidence="2 3">L72c</strain>
    </source>
</reference>
<evidence type="ECO:0000313" key="2">
    <source>
        <dbReference type="EMBL" id="MBU9835158.1"/>
    </source>
</evidence>
<accession>A0ABS6L0C7</accession>
<keyword evidence="3" id="KW-1185">Reference proteome</keyword>
<gene>
    <name evidence="2" type="ORF">J1786_10090</name>
</gene>
<dbReference type="EMBL" id="JAFMOU010000066">
    <property type="protein sequence ID" value="MBU9835158.1"/>
    <property type="molecule type" value="Genomic_DNA"/>
</dbReference>
<evidence type="ECO:0000313" key="3">
    <source>
        <dbReference type="Proteomes" id="UP000699865"/>
    </source>
</evidence>
<feature type="compositionally biased region" description="Basic residues" evidence="1">
    <location>
        <begin position="1"/>
        <end position="12"/>
    </location>
</feature>
<evidence type="ECO:0000256" key="1">
    <source>
        <dbReference type="SAM" id="MobiDB-lite"/>
    </source>
</evidence>
<dbReference type="RefSeq" id="WP_217138256.1">
    <property type="nucleotide sequence ID" value="NZ_JAFMOU010000066.1"/>
</dbReference>